<feature type="chain" id="PRO_5021042641" description="1,3-beta-glucanosyltransferase" evidence="9">
    <location>
        <begin position="27"/>
        <end position="590"/>
    </location>
</feature>
<comment type="similarity">
    <text evidence="2 9">Belongs to the glycosyl hydrolase 72 family.</text>
</comment>
<keyword evidence="5 9" id="KW-0472">Membrane</keyword>
<feature type="transmembrane region" description="Helical" evidence="11">
    <location>
        <begin position="550"/>
        <end position="571"/>
    </location>
</feature>
<protein>
    <recommendedName>
        <fullName evidence="9">1,3-beta-glucanosyltransferase</fullName>
        <ecNumber evidence="9">2.4.1.-</ecNumber>
    </recommendedName>
</protein>
<keyword evidence="7" id="KW-0325">Glycoprotein</keyword>
<dbReference type="InterPro" id="IPR017853">
    <property type="entry name" value="GH"/>
</dbReference>
<dbReference type="GO" id="GO:0005886">
    <property type="term" value="C:plasma membrane"/>
    <property type="evidence" value="ECO:0007669"/>
    <property type="project" value="UniProtKB-SubCell"/>
</dbReference>
<dbReference type="GO" id="GO:0071970">
    <property type="term" value="P:fungal-type cell wall (1-&gt;3)-beta-D-glucan biosynthetic process"/>
    <property type="evidence" value="ECO:0007669"/>
    <property type="project" value="TreeGrafter"/>
</dbReference>
<feature type="region of interest" description="Disordered" evidence="10">
    <location>
        <begin position="60"/>
        <end position="85"/>
    </location>
</feature>
<feature type="region of interest" description="Disordered" evidence="10">
    <location>
        <begin position="494"/>
        <end position="538"/>
    </location>
</feature>
<dbReference type="PANTHER" id="PTHR31468:SF2">
    <property type="entry name" value="1,3-BETA-GLUCANOSYLTRANSFERASE GAS1"/>
    <property type="match status" value="1"/>
</dbReference>
<evidence type="ECO:0000256" key="6">
    <source>
        <dbReference type="ARBA" id="ARBA00023157"/>
    </source>
</evidence>
<dbReference type="EMBL" id="NAJL01000006">
    <property type="protein sequence ID" value="TKA32133.1"/>
    <property type="molecule type" value="Genomic_DNA"/>
</dbReference>
<dbReference type="GO" id="GO:0031505">
    <property type="term" value="P:fungal-type cell wall organization"/>
    <property type="evidence" value="ECO:0007669"/>
    <property type="project" value="TreeGrafter"/>
</dbReference>
<dbReference type="InterPro" id="IPR004886">
    <property type="entry name" value="Glucanosyltransferase"/>
</dbReference>
<evidence type="ECO:0000256" key="8">
    <source>
        <dbReference type="ARBA" id="ARBA00023288"/>
    </source>
</evidence>
<dbReference type="Gene3D" id="1.20.58.1040">
    <property type="match status" value="1"/>
</dbReference>
<evidence type="ECO:0000259" key="12">
    <source>
        <dbReference type="SMART" id="SM00768"/>
    </source>
</evidence>
<dbReference type="AlphaFoldDB" id="A0A4U0U9V3"/>
<dbReference type="Pfam" id="PF03198">
    <property type="entry name" value="Glyco_hydro_72"/>
    <property type="match status" value="1"/>
</dbReference>
<evidence type="ECO:0000256" key="2">
    <source>
        <dbReference type="ARBA" id="ARBA00007528"/>
    </source>
</evidence>
<comment type="function">
    <text evidence="9">Splits internally a 1,3-beta-glucan molecule and transfers the newly generated reducing end (the donor) to the non-reducing end of another 1,3-beta-glucan molecule (the acceptor) forming a 1,3-beta linkage, resulting in the elongation of 1,3-beta-glucan chains in the cell wall.</text>
</comment>
<feature type="domain" description="X8" evidence="12">
    <location>
        <begin position="392"/>
        <end position="485"/>
    </location>
</feature>
<name>A0A4U0U9V3_9PEZI</name>
<dbReference type="Proteomes" id="UP000308549">
    <property type="component" value="Unassembled WGS sequence"/>
</dbReference>
<evidence type="ECO:0000256" key="3">
    <source>
        <dbReference type="ARBA" id="ARBA00022622"/>
    </source>
</evidence>
<dbReference type="SMART" id="SM00768">
    <property type="entry name" value="X8"/>
    <property type="match status" value="1"/>
</dbReference>
<dbReference type="SUPFAM" id="SSF51445">
    <property type="entry name" value="(Trans)glycosidases"/>
    <property type="match status" value="1"/>
</dbReference>
<keyword evidence="11" id="KW-1133">Transmembrane helix</keyword>
<evidence type="ECO:0000256" key="7">
    <source>
        <dbReference type="ARBA" id="ARBA00023180"/>
    </source>
</evidence>
<dbReference type="FunFam" id="3.20.20.80:FF:000038">
    <property type="entry name" value="1,3-beta-glucanosyltransferase"/>
    <property type="match status" value="1"/>
</dbReference>
<keyword evidence="3 9" id="KW-0336">GPI-anchor</keyword>
<keyword evidence="14" id="KW-1185">Reference proteome</keyword>
<dbReference type="EC" id="2.4.1.-" evidence="9"/>
<evidence type="ECO:0000256" key="1">
    <source>
        <dbReference type="ARBA" id="ARBA00004609"/>
    </source>
</evidence>
<evidence type="ECO:0000256" key="4">
    <source>
        <dbReference type="ARBA" id="ARBA00022729"/>
    </source>
</evidence>
<evidence type="ECO:0000256" key="11">
    <source>
        <dbReference type="SAM" id="Phobius"/>
    </source>
</evidence>
<dbReference type="OrthoDB" id="421038at2759"/>
<keyword evidence="9" id="KW-0808">Transferase</keyword>
<dbReference type="Pfam" id="PF07983">
    <property type="entry name" value="X8"/>
    <property type="match status" value="1"/>
</dbReference>
<accession>A0A4U0U9V3</accession>
<feature type="compositionally biased region" description="Gly residues" evidence="10">
    <location>
        <begin position="504"/>
        <end position="517"/>
    </location>
</feature>
<dbReference type="PANTHER" id="PTHR31468">
    <property type="entry name" value="1,3-BETA-GLUCANOSYLTRANSFERASE GAS1"/>
    <property type="match status" value="1"/>
</dbReference>
<dbReference type="GO" id="GO:0042124">
    <property type="term" value="F:1,3-beta-glucanosyltransferase activity"/>
    <property type="evidence" value="ECO:0007669"/>
    <property type="project" value="TreeGrafter"/>
</dbReference>
<dbReference type="InterPro" id="IPR012946">
    <property type="entry name" value="X8"/>
</dbReference>
<feature type="compositionally biased region" description="Low complexity" evidence="10">
    <location>
        <begin position="518"/>
        <end position="538"/>
    </location>
</feature>
<comment type="caution">
    <text evidence="13">The sequence shown here is derived from an EMBL/GenBank/DDBJ whole genome shotgun (WGS) entry which is preliminary data.</text>
</comment>
<reference evidence="13 14" key="1">
    <citation type="submission" date="2017-03" db="EMBL/GenBank/DDBJ databases">
        <title>Genomes of endolithic fungi from Antarctica.</title>
        <authorList>
            <person name="Coleine C."/>
            <person name="Masonjones S."/>
            <person name="Stajich J.E."/>
        </authorList>
    </citation>
    <scope>NUCLEOTIDE SEQUENCE [LARGE SCALE GENOMIC DNA]</scope>
    <source>
        <strain evidence="13 14">CCFEE 6315</strain>
    </source>
</reference>
<sequence length="590" mass="62707">MRGFGVATAAAALITTGSLFVSQAAAQDVDPIVIKGSKFFYKTNGTQFYIKGIAYQQDYQGGGSNSSDTESDAFGDNGYTDPLTTDNLSRDIPYLTQLQTNTIRVYAIDPTNDHTDAMQMLADAGIYVLADLSSPSDSIIRDDPSWNVELYGRYTAVIDEMAQYSNTLGFLAGNEVSNQPNNTDASAFVKAAVRDSKKYISDQGYREIGVGYATNDDAEIRENLANYFNCGEEANSIDFWGYNIYSWCGDSSFTESGFDVRTEEFSTYSVPAFFAEYGCNEVEPRPFTEVQALYGPQMNDVWSGGIVYMYFQEENDYGLVSVDGNDVTTNQDFDNLSSQLAKVSATGVQMSAYNPTNSPASCPSVGETWAAKATPLPPMPNEQLCNCMYNTLSCVVKGNTDSDNYGELFGQICGYNDGAYCAGILNNATTGNYGAYSMCNSTEQLGFVMNQYYQAQSGSNQASACNFGGAGSTKATQAAGPTCSSLLREAGAAGTNTVTSQPSGTGGAGSGSSGSGSGSDSDSDSGSSNSDSSSGSAGIMNAVPSSELSILPAVFMVILAAVSGMGMILFAEREREREREREGQRLGTTG</sequence>
<dbReference type="GO" id="GO:0098552">
    <property type="term" value="C:side of membrane"/>
    <property type="evidence" value="ECO:0007669"/>
    <property type="project" value="UniProtKB-KW"/>
</dbReference>
<keyword evidence="11" id="KW-0812">Transmembrane</keyword>
<organism evidence="13 14">
    <name type="scientific">Salinomyces thailandicus</name>
    <dbReference type="NCBI Taxonomy" id="706561"/>
    <lineage>
        <taxon>Eukaryota</taxon>
        <taxon>Fungi</taxon>
        <taxon>Dikarya</taxon>
        <taxon>Ascomycota</taxon>
        <taxon>Pezizomycotina</taxon>
        <taxon>Dothideomycetes</taxon>
        <taxon>Dothideomycetidae</taxon>
        <taxon>Mycosphaerellales</taxon>
        <taxon>Teratosphaeriaceae</taxon>
        <taxon>Salinomyces</taxon>
    </lineage>
</organism>
<keyword evidence="4 9" id="KW-0732">Signal</keyword>
<evidence type="ECO:0000256" key="5">
    <source>
        <dbReference type="ARBA" id="ARBA00023136"/>
    </source>
</evidence>
<feature type="signal peptide" evidence="9">
    <location>
        <begin position="1"/>
        <end position="26"/>
    </location>
</feature>
<evidence type="ECO:0000256" key="9">
    <source>
        <dbReference type="RuleBase" id="RU361209"/>
    </source>
</evidence>
<keyword evidence="8 9" id="KW-0449">Lipoprotein</keyword>
<evidence type="ECO:0000313" key="14">
    <source>
        <dbReference type="Proteomes" id="UP000308549"/>
    </source>
</evidence>
<comment type="subcellular location">
    <subcellularLocation>
        <location evidence="1 9">Cell membrane</location>
        <topology evidence="1 9">Lipid-anchor</topology>
        <topology evidence="1 9">GPI-anchor</topology>
    </subcellularLocation>
</comment>
<gene>
    <name evidence="13" type="ORF">B0A50_01381</name>
</gene>
<dbReference type="Gene3D" id="3.20.20.80">
    <property type="entry name" value="Glycosidases"/>
    <property type="match status" value="1"/>
</dbReference>
<evidence type="ECO:0000313" key="13">
    <source>
        <dbReference type="EMBL" id="TKA32133.1"/>
    </source>
</evidence>
<evidence type="ECO:0000256" key="10">
    <source>
        <dbReference type="SAM" id="MobiDB-lite"/>
    </source>
</evidence>
<keyword evidence="6" id="KW-1015">Disulfide bond</keyword>
<proteinExistence type="inferred from homology"/>